<evidence type="ECO:0000313" key="4">
    <source>
        <dbReference type="EMBL" id="KMZ68256.1"/>
    </source>
</evidence>
<dbReference type="Proteomes" id="UP000036987">
    <property type="component" value="Unassembled WGS sequence"/>
</dbReference>
<reference evidence="5" key="1">
    <citation type="journal article" date="2016" name="Nature">
        <title>The genome of the seagrass Zostera marina reveals angiosperm adaptation to the sea.</title>
        <authorList>
            <person name="Olsen J.L."/>
            <person name="Rouze P."/>
            <person name="Verhelst B."/>
            <person name="Lin Y.-C."/>
            <person name="Bayer T."/>
            <person name="Collen J."/>
            <person name="Dattolo E."/>
            <person name="De Paoli E."/>
            <person name="Dittami S."/>
            <person name="Maumus F."/>
            <person name="Michel G."/>
            <person name="Kersting A."/>
            <person name="Lauritano C."/>
            <person name="Lohaus R."/>
            <person name="Toepel M."/>
            <person name="Tonon T."/>
            <person name="Vanneste K."/>
            <person name="Amirebrahimi M."/>
            <person name="Brakel J."/>
            <person name="Bostroem C."/>
            <person name="Chovatia M."/>
            <person name="Grimwood J."/>
            <person name="Jenkins J.W."/>
            <person name="Jueterbock A."/>
            <person name="Mraz A."/>
            <person name="Stam W.T."/>
            <person name="Tice H."/>
            <person name="Bornberg-Bauer E."/>
            <person name="Green P.J."/>
            <person name="Pearson G.A."/>
            <person name="Procaccini G."/>
            <person name="Duarte C.M."/>
            <person name="Schmutz J."/>
            <person name="Reusch T.B.H."/>
            <person name="Van de Peer Y."/>
        </authorList>
    </citation>
    <scope>NUCLEOTIDE SEQUENCE [LARGE SCALE GENOMIC DNA]</scope>
    <source>
        <strain evidence="5">cv. Finnish</strain>
    </source>
</reference>
<dbReference type="Gene3D" id="1.25.40.10">
    <property type="entry name" value="Tetratricopeptide repeat domain"/>
    <property type="match status" value="3"/>
</dbReference>
<gene>
    <name evidence="4" type="ORF">ZOSMA_244G00090</name>
</gene>
<feature type="repeat" description="PPR" evidence="3">
    <location>
        <begin position="309"/>
        <end position="343"/>
    </location>
</feature>
<evidence type="ECO:0000256" key="3">
    <source>
        <dbReference type="PROSITE-ProRule" id="PRU00708"/>
    </source>
</evidence>
<comment type="caution">
    <text evidence="4">The sequence shown here is derived from an EMBL/GenBank/DDBJ whole genome shotgun (WGS) entry which is preliminary data.</text>
</comment>
<keyword evidence="2" id="KW-0677">Repeat</keyword>
<dbReference type="PANTHER" id="PTHR47941">
    <property type="entry name" value="PENTATRICOPEPTIDE REPEAT-CONTAINING PROTEIN 3, MITOCHONDRIAL"/>
    <property type="match status" value="1"/>
</dbReference>
<keyword evidence="5" id="KW-1185">Reference proteome</keyword>
<dbReference type="PROSITE" id="PS51375">
    <property type="entry name" value="PPR"/>
    <property type="match status" value="4"/>
</dbReference>
<dbReference type="OrthoDB" id="185373at2759"/>
<dbReference type="NCBIfam" id="TIGR00756">
    <property type="entry name" value="PPR"/>
    <property type="match status" value="4"/>
</dbReference>
<feature type="repeat" description="PPR" evidence="3">
    <location>
        <begin position="344"/>
        <end position="378"/>
    </location>
</feature>
<dbReference type="Pfam" id="PF13041">
    <property type="entry name" value="PPR_2"/>
    <property type="match status" value="2"/>
</dbReference>
<comment type="similarity">
    <text evidence="1">Belongs to the PPR family. P subfamily.</text>
</comment>
<evidence type="ECO:0000313" key="5">
    <source>
        <dbReference type="Proteomes" id="UP000036987"/>
    </source>
</evidence>
<feature type="repeat" description="PPR" evidence="3">
    <location>
        <begin position="379"/>
        <end position="413"/>
    </location>
</feature>
<dbReference type="GO" id="GO:0005739">
    <property type="term" value="C:mitochondrion"/>
    <property type="evidence" value="ECO:0000318"/>
    <property type="project" value="GO_Central"/>
</dbReference>
<dbReference type="STRING" id="29655.A0A0K9PH30"/>
<protein>
    <submittedName>
        <fullName evidence="4">Putative Pentatricopeptide repeat-containing protein</fullName>
    </submittedName>
</protein>
<dbReference type="InterPro" id="IPR002885">
    <property type="entry name" value="PPR_rpt"/>
</dbReference>
<accession>A0A0K9PH30</accession>
<dbReference type="OMA" id="AFEFFKF"/>
<evidence type="ECO:0000256" key="1">
    <source>
        <dbReference type="ARBA" id="ARBA00007626"/>
    </source>
</evidence>
<feature type="repeat" description="PPR" evidence="3">
    <location>
        <begin position="239"/>
        <end position="273"/>
    </location>
</feature>
<dbReference type="Pfam" id="PF01535">
    <property type="entry name" value="PPR"/>
    <property type="match status" value="4"/>
</dbReference>
<dbReference type="AlphaFoldDB" id="A0A0K9PH30"/>
<evidence type="ECO:0000256" key="2">
    <source>
        <dbReference type="ARBA" id="ARBA00022737"/>
    </source>
</evidence>
<dbReference type="EMBL" id="LFYR01000852">
    <property type="protein sequence ID" value="KMZ68256.1"/>
    <property type="molecule type" value="Genomic_DNA"/>
</dbReference>
<organism evidence="4 5">
    <name type="scientific">Zostera marina</name>
    <name type="common">Eelgrass</name>
    <dbReference type="NCBI Taxonomy" id="29655"/>
    <lineage>
        <taxon>Eukaryota</taxon>
        <taxon>Viridiplantae</taxon>
        <taxon>Streptophyta</taxon>
        <taxon>Embryophyta</taxon>
        <taxon>Tracheophyta</taxon>
        <taxon>Spermatophyta</taxon>
        <taxon>Magnoliopsida</taxon>
        <taxon>Liliopsida</taxon>
        <taxon>Zosteraceae</taxon>
        <taxon>Zostera</taxon>
    </lineage>
</organism>
<dbReference type="InterPro" id="IPR011990">
    <property type="entry name" value="TPR-like_helical_dom_sf"/>
</dbReference>
<sequence length="505" mass="57813">MILFTKFNPRRLSSLPKLPPPQSSLADTDRIAKLINDHPFPTEPLLPLLHHHLTPQLLTPVFLESILVRLFAGHVNGHKALELFLFSLHHPILRPTPRAFNFTLHILVRMREFDKGWELLETVRKENVALITPKALSMVITKYVKFKSFDETMEAFERMESQGFLGREFRLPEFNVLIRAFCVEKKMMEAKAVFRRFHSRFGMDSRTVNVLLLGFKETKNVFAMDLFYHEAVVRGFKADAVSYNIRIDAYCKKGRFQTAMELLEEMSDRGFAVTVETMTTLIQGASIARKPVVARRLFDELVGRNLVVDTGAYNALISVFARTKDMKSGVELMDEMEEKGIDHDDVTYYTMYEGIQKFGCIDDVLKLYKRMTNKNFVPKTRTVIMLMKYFCQNRRSDLGLQLWGYMIEKGCCPHGHVLDLLVTGLCCRGKVDEAFGCFKQVIESGRHPTERGFRVLEGFLMQDDGIGGGVDKLKQLTGMLKRLQQVVPSSKGHALHSLSPNVEIC</sequence>
<proteinExistence type="inferred from homology"/>
<name>A0A0K9PH30_ZOSMR</name>